<protein>
    <submittedName>
        <fullName evidence="1">Uncharacterized protein</fullName>
    </submittedName>
</protein>
<accession>A0A1R3GKW2</accession>
<dbReference type="EMBL" id="AWUE01022390">
    <property type="protein sequence ID" value="OMO58706.1"/>
    <property type="molecule type" value="Genomic_DNA"/>
</dbReference>
<comment type="caution">
    <text evidence="1">The sequence shown here is derived from an EMBL/GenBank/DDBJ whole genome shotgun (WGS) entry which is preliminary data.</text>
</comment>
<evidence type="ECO:0000313" key="1">
    <source>
        <dbReference type="EMBL" id="OMO58706.1"/>
    </source>
</evidence>
<proteinExistence type="predicted"/>
<reference evidence="2" key="1">
    <citation type="submission" date="2013-09" db="EMBL/GenBank/DDBJ databases">
        <title>Corchorus olitorius genome sequencing.</title>
        <authorList>
            <person name="Alam M."/>
            <person name="Haque M.S."/>
            <person name="Islam M.S."/>
            <person name="Emdad E.M."/>
            <person name="Islam M.M."/>
            <person name="Ahmed B."/>
            <person name="Halim A."/>
            <person name="Hossen Q.M.M."/>
            <person name="Hossain M.Z."/>
            <person name="Ahmed R."/>
            <person name="Khan M.M."/>
            <person name="Islam R."/>
            <person name="Rashid M.M."/>
            <person name="Khan S.A."/>
            <person name="Rahman M.S."/>
            <person name="Alam M."/>
            <person name="Yahiya A.S."/>
            <person name="Khan M.S."/>
            <person name="Azam M.S."/>
            <person name="Haque T."/>
            <person name="Lashkar M.Z.H."/>
            <person name="Akhand A.I."/>
            <person name="Morshed G."/>
            <person name="Roy S."/>
            <person name="Uddin K.S."/>
            <person name="Rabeya T."/>
            <person name="Hossain A.S."/>
            <person name="Chowdhury A."/>
            <person name="Snigdha A.R."/>
            <person name="Mortoza M.S."/>
            <person name="Matin S.A."/>
            <person name="Hoque S.M.E."/>
            <person name="Islam M.K."/>
            <person name="Roy D.K."/>
            <person name="Haider R."/>
            <person name="Moosa M.M."/>
            <person name="Elias S.M."/>
            <person name="Hasan A.M."/>
            <person name="Jahan S."/>
            <person name="Shafiuddin M."/>
            <person name="Mahmood N."/>
            <person name="Shommy N.S."/>
        </authorList>
    </citation>
    <scope>NUCLEOTIDE SEQUENCE [LARGE SCALE GENOMIC DNA]</scope>
    <source>
        <strain evidence="2">cv. O-4</strain>
    </source>
</reference>
<evidence type="ECO:0000313" key="2">
    <source>
        <dbReference type="Proteomes" id="UP000187203"/>
    </source>
</evidence>
<organism evidence="1 2">
    <name type="scientific">Corchorus olitorius</name>
    <dbReference type="NCBI Taxonomy" id="93759"/>
    <lineage>
        <taxon>Eukaryota</taxon>
        <taxon>Viridiplantae</taxon>
        <taxon>Streptophyta</taxon>
        <taxon>Embryophyta</taxon>
        <taxon>Tracheophyta</taxon>
        <taxon>Spermatophyta</taxon>
        <taxon>Magnoliopsida</taxon>
        <taxon>eudicotyledons</taxon>
        <taxon>Gunneridae</taxon>
        <taxon>Pentapetalae</taxon>
        <taxon>rosids</taxon>
        <taxon>malvids</taxon>
        <taxon>Malvales</taxon>
        <taxon>Malvaceae</taxon>
        <taxon>Grewioideae</taxon>
        <taxon>Apeibeae</taxon>
        <taxon>Corchorus</taxon>
    </lineage>
</organism>
<keyword evidence="2" id="KW-1185">Reference proteome</keyword>
<gene>
    <name evidence="1" type="ORF">COLO4_34410</name>
</gene>
<dbReference type="AlphaFoldDB" id="A0A1R3GKW2"/>
<dbReference type="Proteomes" id="UP000187203">
    <property type="component" value="Unassembled WGS sequence"/>
</dbReference>
<name>A0A1R3GKW2_9ROSI</name>
<sequence length="75" mass="8129">MASVLYVGYANASTSAYATEEVVLLMARDLDQEDRGSFEPLRPSHVRSSLFAPLTFVRAVNATSPKGSALNDPLR</sequence>